<organism evidence="4 5">
    <name type="scientific">Zizania palustris</name>
    <name type="common">Northern wild rice</name>
    <dbReference type="NCBI Taxonomy" id="103762"/>
    <lineage>
        <taxon>Eukaryota</taxon>
        <taxon>Viridiplantae</taxon>
        <taxon>Streptophyta</taxon>
        <taxon>Embryophyta</taxon>
        <taxon>Tracheophyta</taxon>
        <taxon>Spermatophyta</taxon>
        <taxon>Magnoliopsida</taxon>
        <taxon>Liliopsida</taxon>
        <taxon>Poales</taxon>
        <taxon>Poaceae</taxon>
        <taxon>BOP clade</taxon>
        <taxon>Oryzoideae</taxon>
        <taxon>Oryzeae</taxon>
        <taxon>Zizaniinae</taxon>
        <taxon>Zizania</taxon>
    </lineage>
</organism>
<keyword evidence="2" id="KW-0472">Membrane</keyword>
<protein>
    <recommendedName>
        <fullName evidence="3">DUF4220 domain-containing protein</fullName>
    </recommendedName>
</protein>
<reference evidence="4" key="2">
    <citation type="submission" date="2021-02" db="EMBL/GenBank/DDBJ databases">
        <authorList>
            <person name="Kimball J.A."/>
            <person name="Haas M.W."/>
            <person name="Macchietto M."/>
            <person name="Kono T."/>
            <person name="Duquette J."/>
            <person name="Shao M."/>
        </authorList>
    </citation>
    <scope>NUCLEOTIDE SEQUENCE</scope>
    <source>
        <tissue evidence="4">Fresh leaf tissue</tissue>
    </source>
</reference>
<evidence type="ECO:0000256" key="1">
    <source>
        <dbReference type="SAM" id="MobiDB-lite"/>
    </source>
</evidence>
<dbReference type="OrthoDB" id="1189310at2759"/>
<sequence>MAGDLWVMDIIWHSMILGLNALLDVWNNWSVEFLLGASFVLQLVLALTAGFRWRGAGAASGAVRNVIWFCYVVADYVATTALGNFSVSGTSGKRQLVAFWAPFFLLHLGGPDSITAFELEDNQLSARDVMKFILRVVGVVYIIYKSISGSWYLIVAASLMFIVGVAKSVERTWALRRANLANIRRSKNKERWRRPRSTLEGDRDTETAAPALHHPSR</sequence>
<dbReference type="Pfam" id="PF13968">
    <property type="entry name" value="DUF4220"/>
    <property type="match status" value="1"/>
</dbReference>
<evidence type="ECO:0000259" key="3">
    <source>
        <dbReference type="Pfam" id="PF13968"/>
    </source>
</evidence>
<feature type="transmembrane region" description="Helical" evidence="2">
    <location>
        <begin position="33"/>
        <end position="53"/>
    </location>
</feature>
<evidence type="ECO:0000256" key="2">
    <source>
        <dbReference type="SAM" id="Phobius"/>
    </source>
</evidence>
<feature type="transmembrane region" description="Helical" evidence="2">
    <location>
        <begin position="129"/>
        <end position="144"/>
    </location>
</feature>
<keyword evidence="2" id="KW-0812">Transmembrane</keyword>
<dbReference type="AlphaFoldDB" id="A0A8J5VYQ8"/>
<keyword evidence="2" id="KW-1133">Transmembrane helix</keyword>
<feature type="transmembrane region" description="Helical" evidence="2">
    <location>
        <begin position="65"/>
        <end position="85"/>
    </location>
</feature>
<feature type="transmembrane region" description="Helical" evidence="2">
    <location>
        <begin position="97"/>
        <end position="117"/>
    </location>
</feature>
<dbReference type="Proteomes" id="UP000729402">
    <property type="component" value="Unassembled WGS sequence"/>
</dbReference>
<feature type="domain" description="DUF4220" evidence="3">
    <location>
        <begin position="68"/>
        <end position="197"/>
    </location>
</feature>
<proteinExistence type="predicted"/>
<keyword evidence="5" id="KW-1185">Reference proteome</keyword>
<dbReference type="InterPro" id="IPR025315">
    <property type="entry name" value="DUF4220"/>
</dbReference>
<gene>
    <name evidence="4" type="ORF">GUJ93_ZPchr0004g38127</name>
</gene>
<feature type="compositionally biased region" description="Basic and acidic residues" evidence="1">
    <location>
        <begin position="197"/>
        <end position="206"/>
    </location>
</feature>
<accession>A0A8J5VYQ8</accession>
<feature type="region of interest" description="Disordered" evidence="1">
    <location>
        <begin position="191"/>
        <end position="217"/>
    </location>
</feature>
<evidence type="ECO:0000313" key="4">
    <source>
        <dbReference type="EMBL" id="KAG8064113.1"/>
    </source>
</evidence>
<name>A0A8J5VYQ8_ZIZPA</name>
<dbReference type="EMBL" id="JAAALK010000285">
    <property type="protein sequence ID" value="KAG8064113.1"/>
    <property type="molecule type" value="Genomic_DNA"/>
</dbReference>
<dbReference type="PANTHER" id="PTHR31325">
    <property type="entry name" value="OS01G0798800 PROTEIN-RELATED"/>
    <property type="match status" value="1"/>
</dbReference>
<comment type="caution">
    <text evidence="4">The sequence shown here is derived from an EMBL/GenBank/DDBJ whole genome shotgun (WGS) entry which is preliminary data.</text>
</comment>
<evidence type="ECO:0000313" key="5">
    <source>
        <dbReference type="Proteomes" id="UP000729402"/>
    </source>
</evidence>
<reference evidence="4" key="1">
    <citation type="journal article" date="2021" name="bioRxiv">
        <title>Whole Genome Assembly and Annotation of Northern Wild Rice, Zizania palustris L., Supports a Whole Genome Duplication in the Zizania Genus.</title>
        <authorList>
            <person name="Haas M."/>
            <person name="Kono T."/>
            <person name="Macchietto M."/>
            <person name="Millas R."/>
            <person name="McGilp L."/>
            <person name="Shao M."/>
            <person name="Duquette J."/>
            <person name="Hirsch C.N."/>
            <person name="Kimball J."/>
        </authorList>
    </citation>
    <scope>NUCLEOTIDE SEQUENCE</scope>
    <source>
        <tissue evidence="4">Fresh leaf tissue</tissue>
    </source>
</reference>